<dbReference type="SMART" id="SM00355">
    <property type="entry name" value="ZnF_C2H2"/>
    <property type="match status" value="4"/>
</dbReference>
<keyword evidence="3 5" id="KW-0863">Zinc-finger</keyword>
<reference evidence="7 8" key="1">
    <citation type="submission" date="2013-05" db="EMBL/GenBank/DDBJ databases">
        <title>Draft genome of the parasitic nematode Anyclostoma ceylanicum.</title>
        <authorList>
            <person name="Mitreva M."/>
        </authorList>
    </citation>
    <scope>NUCLEOTIDE SEQUENCE [LARGE SCALE GENOMIC DNA]</scope>
</reference>
<evidence type="ECO:0000256" key="4">
    <source>
        <dbReference type="ARBA" id="ARBA00022833"/>
    </source>
</evidence>
<sequence length="492" mass="55014">MAQTVLGVARASNESKQREKFAIKRNYSSHPFKTQTVAFLSAEFPPNLLPSAIVGKQQRVALLSQMPMQTKIEMVELSTICQPSTTPTFSLATFLSGALHVEQDAHFKSKFGNLHATTEGLLNKRYLTEQEAIEGPDDEVEAKKMERDPDVSTRTCSTCGYVGKWISEMIRHKRVHTNERPFKCRYCSRTSKWKADLIRHVAKTHGIRVVSKYSRSKAFDQSVTKLTNRDDDDKPRVYACEPDKEPERQKQSTIYEENIEVARPEPLLIGVAPLSYRCSHCYFEQAGLSVLIHHLRTIHNKPPYECRCRSFFESISDALSHTTTSKDCSSDDLILNVAPIYKTNHSGVQGDMEDIEIERTSETLHRTSSDDSENENAIGVMASPPLFSAASTATSVLPSLHVSAALLALQHPLMPDYLAAMASLMGPAPVASVRNPLTYKCAQCDARLHDVVAFVAHSHLHTSSVLPLVDAYPNFDSSMQYEQKEELVNVEI</sequence>
<dbReference type="PANTHER" id="PTHR24403">
    <property type="entry name" value="ZINC FINGER PROTEIN"/>
    <property type="match status" value="1"/>
</dbReference>
<evidence type="ECO:0000256" key="2">
    <source>
        <dbReference type="ARBA" id="ARBA00022737"/>
    </source>
</evidence>
<dbReference type="SUPFAM" id="SSF57667">
    <property type="entry name" value="beta-beta-alpha zinc fingers"/>
    <property type="match status" value="1"/>
</dbReference>
<accession>A0A0D6LDG7</accession>
<protein>
    <submittedName>
        <fullName evidence="7">Zinc finger, C2H2 type</fullName>
    </submittedName>
</protein>
<evidence type="ECO:0000259" key="6">
    <source>
        <dbReference type="PROSITE" id="PS50157"/>
    </source>
</evidence>
<dbReference type="GO" id="GO:0008270">
    <property type="term" value="F:zinc ion binding"/>
    <property type="evidence" value="ECO:0007669"/>
    <property type="project" value="UniProtKB-KW"/>
</dbReference>
<evidence type="ECO:0000256" key="3">
    <source>
        <dbReference type="ARBA" id="ARBA00022771"/>
    </source>
</evidence>
<keyword evidence="2" id="KW-0677">Repeat</keyword>
<feature type="domain" description="C2H2-type" evidence="6">
    <location>
        <begin position="154"/>
        <end position="181"/>
    </location>
</feature>
<dbReference type="InterPro" id="IPR036236">
    <property type="entry name" value="Znf_C2H2_sf"/>
</dbReference>
<dbReference type="PANTHER" id="PTHR24403:SF67">
    <property type="entry name" value="FI01116P-RELATED"/>
    <property type="match status" value="1"/>
</dbReference>
<dbReference type="GO" id="GO:0045944">
    <property type="term" value="P:positive regulation of transcription by RNA polymerase II"/>
    <property type="evidence" value="ECO:0007669"/>
    <property type="project" value="TreeGrafter"/>
</dbReference>
<dbReference type="AlphaFoldDB" id="A0A0D6LDG7"/>
<dbReference type="InterPro" id="IPR050688">
    <property type="entry name" value="Zinc_finger/UBP_domain"/>
</dbReference>
<evidence type="ECO:0000256" key="1">
    <source>
        <dbReference type="ARBA" id="ARBA00022723"/>
    </source>
</evidence>
<dbReference type="EMBL" id="KE125544">
    <property type="protein sequence ID" value="EPB67916.1"/>
    <property type="molecule type" value="Genomic_DNA"/>
</dbReference>
<organism evidence="7 8">
    <name type="scientific">Ancylostoma ceylanicum</name>
    <dbReference type="NCBI Taxonomy" id="53326"/>
    <lineage>
        <taxon>Eukaryota</taxon>
        <taxon>Metazoa</taxon>
        <taxon>Ecdysozoa</taxon>
        <taxon>Nematoda</taxon>
        <taxon>Chromadorea</taxon>
        <taxon>Rhabditida</taxon>
        <taxon>Rhabditina</taxon>
        <taxon>Rhabditomorpha</taxon>
        <taxon>Strongyloidea</taxon>
        <taxon>Ancylostomatidae</taxon>
        <taxon>Ancylostomatinae</taxon>
        <taxon>Ancylostoma</taxon>
    </lineage>
</organism>
<name>A0A0D6LDG7_9BILA</name>
<dbReference type="GO" id="GO:0005634">
    <property type="term" value="C:nucleus"/>
    <property type="evidence" value="ECO:0007669"/>
    <property type="project" value="TreeGrafter"/>
</dbReference>
<proteinExistence type="predicted"/>
<dbReference type="PROSITE" id="PS00028">
    <property type="entry name" value="ZINC_FINGER_C2H2_1"/>
    <property type="match status" value="1"/>
</dbReference>
<dbReference type="Gene3D" id="3.30.160.60">
    <property type="entry name" value="Classic Zinc Finger"/>
    <property type="match status" value="2"/>
</dbReference>
<evidence type="ECO:0000313" key="8">
    <source>
        <dbReference type="Proteomes" id="UP000054495"/>
    </source>
</evidence>
<evidence type="ECO:0000256" key="5">
    <source>
        <dbReference type="PROSITE-ProRule" id="PRU00042"/>
    </source>
</evidence>
<keyword evidence="4" id="KW-0862">Zinc</keyword>
<keyword evidence="8" id="KW-1185">Reference proteome</keyword>
<dbReference type="Proteomes" id="UP000054495">
    <property type="component" value="Unassembled WGS sequence"/>
</dbReference>
<gene>
    <name evidence="7" type="ORF">ANCCEY_12994</name>
</gene>
<evidence type="ECO:0000313" key="7">
    <source>
        <dbReference type="EMBL" id="EPB67916.1"/>
    </source>
</evidence>
<keyword evidence="1" id="KW-0479">Metal-binding</keyword>
<dbReference type="InterPro" id="IPR013087">
    <property type="entry name" value="Znf_C2H2_type"/>
</dbReference>
<dbReference type="PROSITE" id="PS50157">
    <property type="entry name" value="ZINC_FINGER_C2H2_2"/>
    <property type="match status" value="1"/>
</dbReference>